<dbReference type="InterPro" id="IPR017871">
    <property type="entry name" value="ABC_transporter-like_CS"/>
</dbReference>
<comment type="function">
    <text evidence="5">Involved in beta-(1--&gt;2)glucan export. Transmembrane domains (TMD) form a pore in the inner membrane and the ATP-binding domain (NBD) is responsible for energy generation.</text>
</comment>
<dbReference type="SUPFAM" id="SSF52540">
    <property type="entry name" value="P-loop containing nucleoside triphosphate hydrolases"/>
    <property type="match status" value="1"/>
</dbReference>
<dbReference type="InterPro" id="IPR032823">
    <property type="entry name" value="BCA_ABC_TP_C"/>
</dbReference>
<evidence type="ECO:0000256" key="1">
    <source>
        <dbReference type="ARBA" id="ARBA00005417"/>
    </source>
</evidence>
<dbReference type="PROSITE" id="PS50893">
    <property type="entry name" value="ABC_TRANSPORTER_2"/>
    <property type="match status" value="1"/>
</dbReference>
<organism evidence="7 8">
    <name type="scientific">Rhodopseudomonas palustris</name>
    <dbReference type="NCBI Taxonomy" id="1076"/>
    <lineage>
        <taxon>Bacteria</taxon>
        <taxon>Pseudomonadati</taxon>
        <taxon>Pseudomonadota</taxon>
        <taxon>Alphaproteobacteria</taxon>
        <taxon>Hyphomicrobiales</taxon>
        <taxon>Nitrobacteraceae</taxon>
        <taxon>Rhodopseudomonas</taxon>
    </lineage>
</organism>
<dbReference type="RefSeq" id="WP_044417650.1">
    <property type="nucleotide sequence ID" value="NZ_JXXE01000667.1"/>
</dbReference>
<evidence type="ECO:0000313" key="7">
    <source>
        <dbReference type="EMBL" id="KIZ34582.1"/>
    </source>
</evidence>
<dbReference type="OrthoDB" id="9781337at2"/>
<comment type="similarity">
    <text evidence="1">Belongs to the ABC transporter superfamily.</text>
</comment>
<dbReference type="CDD" id="cd03219">
    <property type="entry name" value="ABC_Mj1267_LivG_branched"/>
    <property type="match status" value="1"/>
</dbReference>
<keyword evidence="3" id="KW-0547">Nucleotide-binding</keyword>
<proteinExistence type="inferred from homology"/>
<evidence type="ECO:0000256" key="4">
    <source>
        <dbReference type="ARBA" id="ARBA00022840"/>
    </source>
</evidence>
<comment type="caution">
    <text evidence="7">The sequence shown here is derived from an EMBL/GenBank/DDBJ whole genome shotgun (WGS) entry which is preliminary data.</text>
</comment>
<protein>
    <recommendedName>
        <fullName evidence="6">ABC transporter domain-containing protein</fullName>
    </recommendedName>
</protein>
<keyword evidence="4" id="KW-0067">ATP-binding</keyword>
<reference evidence="7 8" key="1">
    <citation type="submission" date="2014-11" db="EMBL/GenBank/DDBJ databases">
        <title>Genomics and ecophysiology of heterotrophic nitrogen fixing bacteria isolated from estuarine surface water.</title>
        <authorList>
            <person name="Bentzon-Tilia M."/>
            <person name="Severin I."/>
            <person name="Hansen L.H."/>
            <person name="Riemann L."/>
        </authorList>
    </citation>
    <scope>NUCLEOTIDE SEQUENCE [LARGE SCALE GENOMIC DNA]</scope>
    <source>
        <strain evidence="7 8">BAL398</strain>
    </source>
</reference>
<dbReference type="PROSITE" id="PS00211">
    <property type="entry name" value="ABC_TRANSPORTER_1"/>
    <property type="match status" value="1"/>
</dbReference>
<accession>A0A0D7E4R7</accession>
<keyword evidence="2" id="KW-0813">Transport</keyword>
<dbReference type="GO" id="GO:0016887">
    <property type="term" value="F:ATP hydrolysis activity"/>
    <property type="evidence" value="ECO:0007669"/>
    <property type="project" value="InterPro"/>
</dbReference>
<dbReference type="Pfam" id="PF00005">
    <property type="entry name" value="ABC_tran"/>
    <property type="match status" value="1"/>
</dbReference>
<dbReference type="GO" id="GO:0005886">
    <property type="term" value="C:plasma membrane"/>
    <property type="evidence" value="ECO:0007669"/>
    <property type="project" value="TreeGrafter"/>
</dbReference>
<dbReference type="InterPro" id="IPR027417">
    <property type="entry name" value="P-loop_NTPase"/>
</dbReference>
<dbReference type="Proteomes" id="UP000032515">
    <property type="component" value="Unassembled WGS sequence"/>
</dbReference>
<evidence type="ECO:0000313" key="8">
    <source>
        <dbReference type="Proteomes" id="UP000032515"/>
    </source>
</evidence>
<dbReference type="AlphaFoldDB" id="A0A0D7E4R7"/>
<evidence type="ECO:0000256" key="3">
    <source>
        <dbReference type="ARBA" id="ARBA00022741"/>
    </source>
</evidence>
<evidence type="ECO:0000256" key="2">
    <source>
        <dbReference type="ARBA" id="ARBA00022448"/>
    </source>
</evidence>
<dbReference type="PANTHER" id="PTHR45772">
    <property type="entry name" value="CONSERVED COMPONENT OF ABC TRANSPORTER FOR NATURAL AMINO ACIDS-RELATED"/>
    <property type="match status" value="1"/>
</dbReference>
<dbReference type="GO" id="GO:0005524">
    <property type="term" value="F:ATP binding"/>
    <property type="evidence" value="ECO:0007669"/>
    <property type="project" value="UniProtKB-KW"/>
</dbReference>
<feature type="domain" description="ABC transporter" evidence="6">
    <location>
        <begin position="5"/>
        <end position="234"/>
    </location>
</feature>
<sequence>MSAILELQEVSVRFGGLTAVADATMAFVASEIHGLIGPNGAGKSTVINCISGFQRRSSGEIRLDGQVLPPLDAASVARHGIARSFQTPQLFSRLSVGDNVRVARRRKTETGLGVGDLLELVGLADLADRQADTLAYGQQRLLEVARALASSPRLLLLDEPAAGLASEDIERLSRLLKLIVSQFAIAVLIVEHNVPLVRQIADHITVMHHGFVIASGTPATVLADPAVVEAYLGGHSAAIEH</sequence>
<evidence type="ECO:0000256" key="5">
    <source>
        <dbReference type="ARBA" id="ARBA00024722"/>
    </source>
</evidence>
<dbReference type="EMBL" id="JXXE01000667">
    <property type="protein sequence ID" value="KIZ34582.1"/>
    <property type="molecule type" value="Genomic_DNA"/>
</dbReference>
<dbReference type="SMART" id="SM00382">
    <property type="entry name" value="AAA"/>
    <property type="match status" value="1"/>
</dbReference>
<dbReference type="PATRIC" id="fig|1076.23.peg.1880"/>
<dbReference type="InterPro" id="IPR003439">
    <property type="entry name" value="ABC_transporter-like_ATP-bd"/>
</dbReference>
<dbReference type="Pfam" id="PF12399">
    <property type="entry name" value="BCA_ABC_TP_C"/>
    <property type="match status" value="1"/>
</dbReference>
<dbReference type="Gene3D" id="3.40.50.300">
    <property type="entry name" value="P-loop containing nucleotide triphosphate hydrolases"/>
    <property type="match status" value="1"/>
</dbReference>
<dbReference type="InterPro" id="IPR051120">
    <property type="entry name" value="ABC_AA/LPS_Transport"/>
</dbReference>
<name>A0A0D7E4R7_RHOPL</name>
<evidence type="ECO:0000259" key="6">
    <source>
        <dbReference type="PROSITE" id="PS50893"/>
    </source>
</evidence>
<gene>
    <name evidence="7" type="ORF">OO17_26675</name>
</gene>
<dbReference type="InterPro" id="IPR003593">
    <property type="entry name" value="AAA+_ATPase"/>
</dbReference>